<gene>
    <name evidence="2" type="ORF">ACE1B6_02570</name>
</gene>
<organism evidence="2 3">
    <name type="scientific">Floridaenema fluviatile BLCC-F154</name>
    <dbReference type="NCBI Taxonomy" id="3153640"/>
    <lineage>
        <taxon>Bacteria</taxon>
        <taxon>Bacillati</taxon>
        <taxon>Cyanobacteriota</taxon>
        <taxon>Cyanophyceae</taxon>
        <taxon>Oscillatoriophycideae</taxon>
        <taxon>Aerosakkonematales</taxon>
        <taxon>Aerosakkonemataceae</taxon>
        <taxon>Floridanema</taxon>
        <taxon>Floridanema fluviatile</taxon>
    </lineage>
</organism>
<accession>A0ABV4Y5V1</accession>
<name>A0ABV4Y5V1_9CYAN</name>
<protein>
    <submittedName>
        <fullName evidence="2">Type II toxin-antitoxin system RelE/ParE family toxin</fullName>
    </submittedName>
</protein>
<dbReference type="InterPro" id="IPR035093">
    <property type="entry name" value="RelE/ParE_toxin_dom_sf"/>
</dbReference>
<reference evidence="2 3" key="1">
    <citation type="submission" date="2024-09" db="EMBL/GenBank/DDBJ databases">
        <title>Floridaenema gen nov. (Aerosakkonemataceae, Aerosakkonematales ord. nov., Cyanobacteria) from benthic tropical and subtropical fresh waters, with the description of four new species.</title>
        <authorList>
            <person name="Moretto J.A."/>
            <person name="Berthold D.E."/>
            <person name="Lefler F.W."/>
            <person name="Huang I.-S."/>
            <person name="Laughinghouse H. IV."/>
        </authorList>
    </citation>
    <scope>NUCLEOTIDE SEQUENCE [LARGE SCALE GENOMIC DNA]</scope>
    <source>
        <strain evidence="2 3">BLCC-F154</strain>
    </source>
</reference>
<evidence type="ECO:0000313" key="3">
    <source>
        <dbReference type="Proteomes" id="UP001576776"/>
    </source>
</evidence>
<dbReference type="InterPro" id="IPR007712">
    <property type="entry name" value="RelE/ParE_toxin"/>
</dbReference>
<comment type="caution">
    <text evidence="2">The sequence shown here is derived from an EMBL/GenBank/DDBJ whole genome shotgun (WGS) entry which is preliminary data.</text>
</comment>
<keyword evidence="3" id="KW-1185">Reference proteome</keyword>
<proteinExistence type="predicted"/>
<sequence length="102" mass="12042">MPYEIQFTTESLEDLKLLRPIDRSKVIDAIEIHLLHNPTQESKSRIKRLRGMDKPQYRLRVDEIRVFYDVVDNFVEIIAIVAKSQAADWLLREGKTTEQTEE</sequence>
<evidence type="ECO:0000256" key="1">
    <source>
        <dbReference type="ARBA" id="ARBA00022649"/>
    </source>
</evidence>
<dbReference type="RefSeq" id="WP_413255666.1">
    <property type="nucleotide sequence ID" value="NZ_JBHFNS010000017.1"/>
</dbReference>
<evidence type="ECO:0000313" key="2">
    <source>
        <dbReference type="EMBL" id="MFB2934137.1"/>
    </source>
</evidence>
<dbReference type="Gene3D" id="3.30.2310.20">
    <property type="entry name" value="RelE-like"/>
    <property type="match status" value="1"/>
</dbReference>
<keyword evidence="1" id="KW-1277">Toxin-antitoxin system</keyword>
<dbReference type="EMBL" id="JBHFNS010000017">
    <property type="protein sequence ID" value="MFB2934137.1"/>
    <property type="molecule type" value="Genomic_DNA"/>
</dbReference>
<dbReference type="Pfam" id="PF05016">
    <property type="entry name" value="ParE_toxin"/>
    <property type="match status" value="1"/>
</dbReference>
<dbReference type="Proteomes" id="UP001576776">
    <property type="component" value="Unassembled WGS sequence"/>
</dbReference>
<dbReference type="SUPFAM" id="SSF143011">
    <property type="entry name" value="RelE-like"/>
    <property type="match status" value="1"/>
</dbReference>